<evidence type="ECO:0000313" key="1">
    <source>
        <dbReference type="EMBL" id="PCE64903.1"/>
    </source>
</evidence>
<comment type="caution">
    <text evidence="1">The sequence shown here is derived from an EMBL/GenBank/DDBJ whole genome shotgun (WGS) entry which is preliminary data.</text>
</comment>
<proteinExistence type="predicted"/>
<evidence type="ECO:0000313" key="2">
    <source>
        <dbReference type="Proteomes" id="UP000219559"/>
    </source>
</evidence>
<dbReference type="Proteomes" id="UP000219559">
    <property type="component" value="Unassembled WGS sequence"/>
</dbReference>
<reference evidence="1 2" key="1">
    <citation type="submission" date="2017-04" db="EMBL/GenBank/DDBJ databases">
        <title>A new member of the family Flavobacteriaceae isolated from ascidians.</title>
        <authorList>
            <person name="Chen L."/>
        </authorList>
    </citation>
    <scope>NUCLEOTIDE SEQUENCE [LARGE SCALE GENOMIC DNA]</scope>
    <source>
        <strain evidence="1 2">HQA918</strain>
    </source>
</reference>
<dbReference type="EMBL" id="NBWU01000002">
    <property type="protein sequence ID" value="PCE64903.1"/>
    <property type="molecule type" value="Genomic_DNA"/>
</dbReference>
<dbReference type="OrthoDB" id="5464618at2"/>
<keyword evidence="2" id="KW-1185">Reference proteome</keyword>
<gene>
    <name evidence="1" type="ORF">B7P33_06995</name>
</gene>
<sequence>MRWWSYIRFWISAHNHHGVHSPFVYRLITEGLYPKLDFKGSASDLLFLKTIRYFHPAIQNTQALPERLKQETQKLSNDKTEHSTWQLWYWRQPQSHLPSWEAHSKKDTILYVHAPYASKTTEQVWKDLKLQQQVRITVDFYYGVLVFFRDDQEKQHFRIRPRNKSPKDFALFPVPTDS</sequence>
<name>A0A2A4G8Y9_9FLAO</name>
<organism evidence="1 2">
    <name type="scientific">Sediminicola luteus</name>
    <dbReference type="NCBI Taxonomy" id="319238"/>
    <lineage>
        <taxon>Bacteria</taxon>
        <taxon>Pseudomonadati</taxon>
        <taxon>Bacteroidota</taxon>
        <taxon>Flavobacteriia</taxon>
        <taxon>Flavobacteriales</taxon>
        <taxon>Flavobacteriaceae</taxon>
        <taxon>Sediminicola</taxon>
    </lineage>
</organism>
<accession>A0A2A4G8Y9</accession>
<protein>
    <submittedName>
        <fullName evidence="1">Uncharacterized protein</fullName>
    </submittedName>
</protein>
<dbReference type="AlphaFoldDB" id="A0A2A4G8Y9"/>
<dbReference type="RefSeq" id="WP_097440183.1">
    <property type="nucleotide sequence ID" value="NZ_KZ300476.1"/>
</dbReference>